<dbReference type="Pfam" id="PF02263">
    <property type="entry name" value="GBP"/>
    <property type="match status" value="1"/>
</dbReference>
<sequence length="442" mass="49182">MATGDGAGQEVQVLKTNGRRLKLDGAALRRILLADRVKDKPVVVVSAVGAFRKGKSFLLNFFLRYLRNMGRVDWLGDPDAPLQGFGWRGGSDRHTKGILIWNEVFLVTTPDGQEVAVLLMDTQGTFDCETTDEVHSAIFALGIMLSSVVIYNVSQNIQEDDLQHLQLFAEYGLLAQEVASSPSFDGRLSGIDEEFMTQIQQLVESVLAPSNLLVKEVNGSKIMCGDLVTYFEAYVHTFRRRSVPEPLSVLKATMKASNLAAKDRARDFYITELKKALEQQVFVPRSGMEGLHRKLLDDAIKVLEDIPKMGGEEYSRHYKDILIKEIEAIFDSIPKCNGDNDRQLRSLFLEALATCIISTPLLKRRPQMDAVITTLGAAAIIPLAAAGLTELAVHAFQGYRRNREPEERRTTLDSSTDEDSGSNLSEDETEEVADSSRNEKLR</sequence>
<dbReference type="Gene3D" id="1.20.58.420">
    <property type="entry name" value="AHSP"/>
    <property type="match status" value="1"/>
</dbReference>
<evidence type="ECO:0000259" key="7">
    <source>
        <dbReference type="PROSITE" id="PS51715"/>
    </source>
</evidence>
<organism evidence="8 9">
    <name type="scientific">Amblyomma americanum</name>
    <name type="common">Lone star tick</name>
    <dbReference type="NCBI Taxonomy" id="6943"/>
    <lineage>
        <taxon>Eukaryota</taxon>
        <taxon>Metazoa</taxon>
        <taxon>Ecdysozoa</taxon>
        <taxon>Arthropoda</taxon>
        <taxon>Chelicerata</taxon>
        <taxon>Arachnida</taxon>
        <taxon>Acari</taxon>
        <taxon>Parasitiformes</taxon>
        <taxon>Ixodida</taxon>
        <taxon>Ixodoidea</taxon>
        <taxon>Ixodidae</taxon>
        <taxon>Amblyomminae</taxon>
        <taxon>Amblyomma</taxon>
    </lineage>
</organism>
<dbReference type="Proteomes" id="UP001321473">
    <property type="component" value="Unassembled WGS sequence"/>
</dbReference>
<feature type="region of interest" description="Disordered" evidence="5">
    <location>
        <begin position="400"/>
        <end position="442"/>
    </location>
</feature>
<keyword evidence="6" id="KW-0472">Membrane</keyword>
<feature type="compositionally biased region" description="Basic and acidic residues" evidence="5">
    <location>
        <begin position="401"/>
        <end position="411"/>
    </location>
</feature>
<keyword evidence="6" id="KW-1133">Transmembrane helix</keyword>
<dbReference type="InterPro" id="IPR027417">
    <property type="entry name" value="P-loop_NTPase"/>
</dbReference>
<protein>
    <recommendedName>
        <fullName evidence="7">GB1/RHD3-type G domain-containing protein</fullName>
    </recommendedName>
</protein>
<comment type="caution">
    <text evidence="8">The sequence shown here is derived from an EMBL/GenBank/DDBJ whole genome shotgun (WGS) entry which is preliminary data.</text>
</comment>
<dbReference type="GO" id="GO:0005525">
    <property type="term" value="F:GTP binding"/>
    <property type="evidence" value="ECO:0007669"/>
    <property type="project" value="UniProtKB-KW"/>
</dbReference>
<evidence type="ECO:0000256" key="3">
    <source>
        <dbReference type="ARBA" id="ARBA00023134"/>
    </source>
</evidence>
<evidence type="ECO:0000256" key="4">
    <source>
        <dbReference type="PROSITE-ProRule" id="PRU01052"/>
    </source>
</evidence>
<dbReference type="EMBL" id="JARKHS020007447">
    <property type="protein sequence ID" value="KAK8781664.1"/>
    <property type="molecule type" value="Genomic_DNA"/>
</dbReference>
<comment type="similarity">
    <text evidence="4">Belongs to the TRAFAC class dynamin-like GTPase superfamily. GB1/RHD3 GTPase family.</text>
</comment>
<dbReference type="SUPFAM" id="SSF52540">
    <property type="entry name" value="P-loop containing nucleoside triphosphate hydrolases"/>
    <property type="match status" value="1"/>
</dbReference>
<evidence type="ECO:0000256" key="6">
    <source>
        <dbReference type="SAM" id="Phobius"/>
    </source>
</evidence>
<dbReference type="GO" id="GO:0003924">
    <property type="term" value="F:GTPase activity"/>
    <property type="evidence" value="ECO:0007669"/>
    <property type="project" value="InterPro"/>
</dbReference>
<evidence type="ECO:0000313" key="9">
    <source>
        <dbReference type="Proteomes" id="UP001321473"/>
    </source>
</evidence>
<feature type="transmembrane region" description="Helical" evidence="6">
    <location>
        <begin position="370"/>
        <end position="393"/>
    </location>
</feature>
<dbReference type="InterPro" id="IPR036543">
    <property type="entry name" value="Guanylate-bd_C_sf"/>
</dbReference>
<evidence type="ECO:0000313" key="8">
    <source>
        <dbReference type="EMBL" id="KAK8781664.1"/>
    </source>
</evidence>
<feature type="domain" description="GB1/RHD3-type G" evidence="7">
    <location>
        <begin position="39"/>
        <end position="184"/>
    </location>
</feature>
<name>A0AAQ4F3E9_AMBAM</name>
<proteinExistence type="inferred from homology"/>
<dbReference type="AlphaFoldDB" id="A0AAQ4F3E9"/>
<gene>
    <name evidence="8" type="ORF">V5799_016995</name>
</gene>
<keyword evidence="1" id="KW-0547">Nucleotide-binding</keyword>
<feature type="compositionally biased region" description="Acidic residues" evidence="5">
    <location>
        <begin position="415"/>
        <end position="433"/>
    </location>
</feature>
<evidence type="ECO:0000256" key="2">
    <source>
        <dbReference type="ARBA" id="ARBA00022801"/>
    </source>
</evidence>
<dbReference type="InterPro" id="IPR030386">
    <property type="entry name" value="G_GB1_RHD3_dom"/>
</dbReference>
<accession>A0AAQ4F3E9</accession>
<keyword evidence="3" id="KW-0342">GTP-binding</keyword>
<keyword evidence="6" id="KW-0812">Transmembrane</keyword>
<evidence type="ECO:0000256" key="5">
    <source>
        <dbReference type="SAM" id="MobiDB-lite"/>
    </source>
</evidence>
<dbReference type="PANTHER" id="PTHR10751">
    <property type="entry name" value="GUANYLATE BINDING PROTEIN"/>
    <property type="match status" value="1"/>
</dbReference>
<keyword evidence="9" id="KW-1185">Reference proteome</keyword>
<reference evidence="8 9" key="1">
    <citation type="journal article" date="2023" name="Arcadia Sci">
        <title>De novo assembly of a long-read Amblyomma americanum tick genome.</title>
        <authorList>
            <person name="Chou S."/>
            <person name="Poskanzer K.E."/>
            <person name="Rollins M."/>
            <person name="Thuy-Boun P.S."/>
        </authorList>
    </citation>
    <scope>NUCLEOTIDE SEQUENCE [LARGE SCALE GENOMIC DNA]</scope>
    <source>
        <strain evidence="8">F_SG_1</strain>
        <tissue evidence="8">Salivary glands</tissue>
    </source>
</reference>
<keyword evidence="2" id="KW-0378">Hydrolase</keyword>
<dbReference type="SUPFAM" id="SSF48340">
    <property type="entry name" value="Interferon-induced guanylate-binding protein 1 (GBP1), C-terminal domain"/>
    <property type="match status" value="1"/>
</dbReference>
<dbReference type="PROSITE" id="PS51715">
    <property type="entry name" value="G_GB1_RHD3"/>
    <property type="match status" value="1"/>
</dbReference>
<dbReference type="InterPro" id="IPR015894">
    <property type="entry name" value="Guanylate-bd_N"/>
</dbReference>
<evidence type="ECO:0000256" key="1">
    <source>
        <dbReference type="ARBA" id="ARBA00022741"/>
    </source>
</evidence>
<dbReference type="Gene3D" id="3.40.50.300">
    <property type="entry name" value="P-loop containing nucleotide triphosphate hydrolases"/>
    <property type="match status" value="2"/>
</dbReference>